<evidence type="ECO:0000256" key="4">
    <source>
        <dbReference type="PROSITE-ProRule" id="PRU00221"/>
    </source>
</evidence>
<dbReference type="InterPro" id="IPR036322">
    <property type="entry name" value="WD40_repeat_dom_sf"/>
</dbReference>
<feature type="repeat" description="WD" evidence="4">
    <location>
        <begin position="26"/>
        <end position="57"/>
    </location>
</feature>
<feature type="non-terminal residue" evidence="5">
    <location>
        <position position="114"/>
    </location>
</feature>
<keyword evidence="2" id="KW-0963">Cytoplasm</keyword>
<protein>
    <submittedName>
        <fullName evidence="5">WD_REPEATS_REGION domain-containing protein</fullName>
    </submittedName>
</protein>
<evidence type="ECO:0000256" key="2">
    <source>
        <dbReference type="ARBA" id="ARBA00022490"/>
    </source>
</evidence>
<dbReference type="EMBL" id="BLLF01000147">
    <property type="protein sequence ID" value="GFH08232.1"/>
    <property type="molecule type" value="Genomic_DNA"/>
</dbReference>
<accession>A0A699YYR8</accession>
<comment type="subcellular location">
    <subcellularLocation>
        <location evidence="1">Cytoplasm</location>
    </subcellularLocation>
</comment>
<dbReference type="PANTHER" id="PTHR22842">
    <property type="entry name" value="WD40 REPEAT PROTEIN"/>
    <property type="match status" value="1"/>
</dbReference>
<dbReference type="SMART" id="SM00320">
    <property type="entry name" value="WD40"/>
    <property type="match status" value="2"/>
</dbReference>
<proteinExistence type="inferred from homology"/>
<comment type="caution">
    <text evidence="5">The sequence shown here is derived from an EMBL/GenBank/DDBJ whole genome shotgun (WGS) entry which is preliminary data.</text>
</comment>
<dbReference type="InterPro" id="IPR015943">
    <property type="entry name" value="WD40/YVTN_repeat-like_dom_sf"/>
</dbReference>
<dbReference type="AlphaFoldDB" id="A0A699YYR8"/>
<dbReference type="Proteomes" id="UP000485058">
    <property type="component" value="Unassembled WGS sequence"/>
</dbReference>
<keyword evidence="4" id="KW-0853">WD repeat</keyword>
<dbReference type="SUPFAM" id="SSF50978">
    <property type="entry name" value="WD40 repeat-like"/>
    <property type="match status" value="1"/>
</dbReference>
<evidence type="ECO:0000256" key="1">
    <source>
        <dbReference type="ARBA" id="ARBA00004496"/>
    </source>
</evidence>
<gene>
    <name evidence="5" type="ORF">HaLaN_03163</name>
</gene>
<dbReference type="InterPro" id="IPR051980">
    <property type="entry name" value="WD_repeat_MORG1"/>
</dbReference>
<dbReference type="PROSITE" id="PS50082">
    <property type="entry name" value="WD_REPEATS_2"/>
    <property type="match status" value="1"/>
</dbReference>
<sequence length="114" mass="12539">HGYEVRDVCVSADNSKFASCGGDKQIKWAAQDDVLVTGGYDQSVKLWDCKSRSTEAMQVMKAFKDSVTCVVVRDHEIVASSVDGSIRRFDIRMGRVYTDDVHHAVTSVAVSHDG</sequence>
<name>A0A699YYR8_HAELA</name>
<dbReference type="Pfam" id="PF00400">
    <property type="entry name" value="WD40"/>
    <property type="match status" value="1"/>
</dbReference>
<dbReference type="GO" id="GO:0000398">
    <property type="term" value="P:mRNA splicing, via spliceosome"/>
    <property type="evidence" value="ECO:0007669"/>
    <property type="project" value="TreeGrafter"/>
</dbReference>
<comment type="similarity">
    <text evidence="3">Belongs to the WD repeat MORG1 family.</text>
</comment>
<dbReference type="PANTHER" id="PTHR22842:SF3">
    <property type="entry name" value="WD REPEAT DOMAIN-CONTAINING PROTEIN 83"/>
    <property type="match status" value="1"/>
</dbReference>
<reference evidence="5 6" key="1">
    <citation type="submission" date="2020-02" db="EMBL/GenBank/DDBJ databases">
        <title>Draft genome sequence of Haematococcus lacustris strain NIES-144.</title>
        <authorList>
            <person name="Morimoto D."/>
            <person name="Nakagawa S."/>
            <person name="Yoshida T."/>
            <person name="Sawayama S."/>
        </authorList>
    </citation>
    <scope>NUCLEOTIDE SEQUENCE [LARGE SCALE GENOMIC DNA]</scope>
    <source>
        <strain evidence="5 6">NIES-144</strain>
    </source>
</reference>
<dbReference type="InterPro" id="IPR001680">
    <property type="entry name" value="WD40_rpt"/>
</dbReference>
<evidence type="ECO:0000313" key="5">
    <source>
        <dbReference type="EMBL" id="GFH08232.1"/>
    </source>
</evidence>
<keyword evidence="6" id="KW-1185">Reference proteome</keyword>
<dbReference type="GO" id="GO:0071013">
    <property type="term" value="C:catalytic step 2 spliceosome"/>
    <property type="evidence" value="ECO:0007669"/>
    <property type="project" value="TreeGrafter"/>
</dbReference>
<evidence type="ECO:0000313" key="6">
    <source>
        <dbReference type="Proteomes" id="UP000485058"/>
    </source>
</evidence>
<dbReference type="Gene3D" id="2.130.10.10">
    <property type="entry name" value="YVTN repeat-like/Quinoprotein amine dehydrogenase"/>
    <property type="match status" value="1"/>
</dbReference>
<feature type="non-terminal residue" evidence="5">
    <location>
        <position position="1"/>
    </location>
</feature>
<organism evidence="5 6">
    <name type="scientific">Haematococcus lacustris</name>
    <name type="common">Green alga</name>
    <name type="synonym">Haematococcus pluvialis</name>
    <dbReference type="NCBI Taxonomy" id="44745"/>
    <lineage>
        <taxon>Eukaryota</taxon>
        <taxon>Viridiplantae</taxon>
        <taxon>Chlorophyta</taxon>
        <taxon>core chlorophytes</taxon>
        <taxon>Chlorophyceae</taxon>
        <taxon>CS clade</taxon>
        <taxon>Chlamydomonadales</taxon>
        <taxon>Haematococcaceae</taxon>
        <taxon>Haematococcus</taxon>
    </lineage>
</organism>
<dbReference type="GO" id="GO:0005737">
    <property type="term" value="C:cytoplasm"/>
    <property type="evidence" value="ECO:0007669"/>
    <property type="project" value="UniProtKB-SubCell"/>
</dbReference>
<evidence type="ECO:0000256" key="3">
    <source>
        <dbReference type="ARBA" id="ARBA00038145"/>
    </source>
</evidence>